<dbReference type="AlphaFoldDB" id="A0A918KEG8"/>
<gene>
    <name evidence="1" type="ORF">GCM10007392_30280</name>
</gene>
<keyword evidence="2" id="KW-1185">Reference proteome</keyword>
<name>A0A918KEG8_9GAMM</name>
<dbReference type="EMBL" id="BMXR01000007">
    <property type="protein sequence ID" value="GGX60202.1"/>
    <property type="molecule type" value="Genomic_DNA"/>
</dbReference>
<dbReference type="Proteomes" id="UP000626148">
    <property type="component" value="Unassembled WGS sequence"/>
</dbReference>
<dbReference type="Pfam" id="PF05045">
    <property type="entry name" value="RgpF"/>
    <property type="match status" value="1"/>
</dbReference>
<evidence type="ECO:0000313" key="1">
    <source>
        <dbReference type="EMBL" id="GGX60202.1"/>
    </source>
</evidence>
<dbReference type="RefSeq" id="WP_189610149.1">
    <property type="nucleotide sequence ID" value="NZ_BMXR01000007.1"/>
</dbReference>
<reference evidence="1" key="2">
    <citation type="submission" date="2020-09" db="EMBL/GenBank/DDBJ databases">
        <authorList>
            <person name="Sun Q."/>
            <person name="Kim S."/>
        </authorList>
    </citation>
    <scope>NUCLEOTIDE SEQUENCE</scope>
    <source>
        <strain evidence="1">KCTC 22169</strain>
    </source>
</reference>
<comment type="caution">
    <text evidence="1">The sequence shown here is derived from an EMBL/GenBank/DDBJ whole genome shotgun (WGS) entry which is preliminary data.</text>
</comment>
<sequence length="421" mass="48497">MLNKIRSRLKLPGIKIYLGVKSYLNWIRSLFKSDNVIIYSDTKKPEKVLLIALFEKGEVRPDVKRLIESARSKGFWIIGVNTLKLTNKEELSKLFDVYIQRFNYGRDFGSYKCGVEYLYKNAVINGDTNRLIILNDSVYYDSAKVDDFLTDLCNADYEVLGATENSEIQYHIGSFCVSVDGGIINSNKFKKYWRQYKNSDIRPKVIKRGELALSKCLLSSASSPSKVDVIYNSRVLRQVLQEDNNLEAVIALVRRSDRVQWPRFNLNAFTNAWLSSYIMADIDAKLGGKTSTLEISADIYQSSKMVELRTLNDVESLFEYLKLSNGLFQEYKRDLISNLISVSIKGSQIHQNAMLFHYMGLPIIKLDALYRGMLNESDVHLYSKNMKEDCYIELEKILFSKPYGGEFLFGWQRIAFFHGLI</sequence>
<evidence type="ECO:0000313" key="2">
    <source>
        <dbReference type="Proteomes" id="UP000626148"/>
    </source>
</evidence>
<protein>
    <recommendedName>
        <fullName evidence="3">Rhamnan synthesis protein F</fullName>
    </recommendedName>
</protein>
<organism evidence="1 2">
    <name type="scientific">Saccharospirillum salsuginis</name>
    <dbReference type="NCBI Taxonomy" id="418750"/>
    <lineage>
        <taxon>Bacteria</taxon>
        <taxon>Pseudomonadati</taxon>
        <taxon>Pseudomonadota</taxon>
        <taxon>Gammaproteobacteria</taxon>
        <taxon>Oceanospirillales</taxon>
        <taxon>Saccharospirillaceae</taxon>
        <taxon>Saccharospirillum</taxon>
    </lineage>
</organism>
<proteinExistence type="predicted"/>
<accession>A0A918KEG8</accession>
<reference evidence="1" key="1">
    <citation type="journal article" date="2014" name="Int. J. Syst. Evol. Microbiol.">
        <title>Complete genome sequence of Corynebacterium casei LMG S-19264T (=DSM 44701T), isolated from a smear-ripened cheese.</title>
        <authorList>
            <consortium name="US DOE Joint Genome Institute (JGI-PGF)"/>
            <person name="Walter F."/>
            <person name="Albersmeier A."/>
            <person name="Kalinowski J."/>
            <person name="Ruckert C."/>
        </authorList>
    </citation>
    <scope>NUCLEOTIDE SEQUENCE</scope>
    <source>
        <strain evidence="1">KCTC 22169</strain>
    </source>
</reference>
<dbReference type="InterPro" id="IPR007739">
    <property type="entry name" value="RgpF"/>
</dbReference>
<evidence type="ECO:0008006" key="3">
    <source>
        <dbReference type="Google" id="ProtNLM"/>
    </source>
</evidence>